<dbReference type="Proteomes" id="UP000638648">
    <property type="component" value="Unassembled WGS sequence"/>
</dbReference>
<dbReference type="EMBL" id="JADBEM010000001">
    <property type="protein sequence ID" value="MBE1608126.1"/>
    <property type="molecule type" value="Genomic_DNA"/>
</dbReference>
<keyword evidence="2" id="KW-1185">Reference proteome</keyword>
<accession>A0A927MX73</accession>
<dbReference type="RefSeq" id="WP_192751959.1">
    <property type="nucleotide sequence ID" value="NZ_BAABJL010000090.1"/>
</dbReference>
<proteinExistence type="predicted"/>
<organism evidence="1 2">
    <name type="scientific">Actinopolymorpha pittospori</name>
    <dbReference type="NCBI Taxonomy" id="648752"/>
    <lineage>
        <taxon>Bacteria</taxon>
        <taxon>Bacillati</taxon>
        <taxon>Actinomycetota</taxon>
        <taxon>Actinomycetes</taxon>
        <taxon>Propionibacteriales</taxon>
        <taxon>Actinopolymorphaceae</taxon>
        <taxon>Actinopolymorpha</taxon>
    </lineage>
</organism>
<protein>
    <submittedName>
        <fullName evidence="1">Uncharacterized protein</fullName>
    </submittedName>
</protein>
<reference evidence="1" key="1">
    <citation type="submission" date="2020-10" db="EMBL/GenBank/DDBJ databases">
        <title>Sequencing the genomes of 1000 actinobacteria strains.</title>
        <authorList>
            <person name="Klenk H.-P."/>
        </authorList>
    </citation>
    <scope>NUCLEOTIDE SEQUENCE</scope>
    <source>
        <strain evidence="1">DSM 45354</strain>
    </source>
</reference>
<evidence type="ECO:0000313" key="2">
    <source>
        <dbReference type="Proteomes" id="UP000638648"/>
    </source>
</evidence>
<evidence type="ECO:0000313" key="1">
    <source>
        <dbReference type="EMBL" id="MBE1608126.1"/>
    </source>
</evidence>
<gene>
    <name evidence="1" type="ORF">HEB94_004974</name>
</gene>
<sequence>MPNRYITGPAFQRGGSVILWSFKLGTGDAYWGYSDDESALVAIPQAGDDTYLVRIQT</sequence>
<name>A0A927MX73_9ACTN</name>
<comment type="caution">
    <text evidence="1">The sequence shown here is derived from an EMBL/GenBank/DDBJ whole genome shotgun (WGS) entry which is preliminary data.</text>
</comment>
<dbReference type="AlphaFoldDB" id="A0A927MX73"/>